<evidence type="ECO:0000256" key="2">
    <source>
        <dbReference type="ARBA" id="ARBA00007886"/>
    </source>
</evidence>
<evidence type="ECO:0000256" key="1">
    <source>
        <dbReference type="ARBA" id="ARBA00004635"/>
    </source>
</evidence>
<evidence type="ECO:0000259" key="9">
    <source>
        <dbReference type="Pfam" id="PF05504"/>
    </source>
</evidence>
<feature type="chain" id="PRO_5039667930" evidence="8">
    <location>
        <begin position="19"/>
        <end position="422"/>
    </location>
</feature>
<dbReference type="AlphaFoldDB" id="S0FN73"/>
<dbReference type="PATRIC" id="fig|1195236.3.peg.1128"/>
<dbReference type="GO" id="GO:0016020">
    <property type="term" value="C:membrane"/>
    <property type="evidence" value="ECO:0007669"/>
    <property type="project" value="UniProtKB-SubCell"/>
</dbReference>
<dbReference type="PROSITE" id="PS51257">
    <property type="entry name" value="PROKAR_LIPOPROTEIN"/>
    <property type="match status" value="1"/>
</dbReference>
<dbReference type="RefSeq" id="WP_004624230.1">
    <property type="nucleotide sequence ID" value="NZ_AORV01000021.1"/>
</dbReference>
<evidence type="ECO:0000313" key="12">
    <source>
        <dbReference type="Proteomes" id="UP000014155"/>
    </source>
</evidence>
<dbReference type="Gene3D" id="3.30.300.210">
    <property type="entry name" value="Nutrient germinant receptor protein C, domain 3"/>
    <property type="match status" value="1"/>
</dbReference>
<keyword evidence="7" id="KW-0449">Lipoprotein</keyword>
<evidence type="ECO:0000256" key="5">
    <source>
        <dbReference type="ARBA" id="ARBA00023136"/>
    </source>
</evidence>
<feature type="signal peptide" evidence="8">
    <location>
        <begin position="1"/>
        <end position="18"/>
    </location>
</feature>
<evidence type="ECO:0000256" key="6">
    <source>
        <dbReference type="ARBA" id="ARBA00023139"/>
    </source>
</evidence>
<dbReference type="Pfam" id="PF05504">
    <property type="entry name" value="Spore_GerAC"/>
    <property type="match status" value="1"/>
</dbReference>
<dbReference type="PANTHER" id="PTHR35789:SF1">
    <property type="entry name" value="SPORE GERMINATION PROTEIN B3"/>
    <property type="match status" value="1"/>
</dbReference>
<dbReference type="InterPro" id="IPR057336">
    <property type="entry name" value="GerAC_N"/>
</dbReference>
<dbReference type="PANTHER" id="PTHR35789">
    <property type="entry name" value="SPORE GERMINATION PROTEIN B3"/>
    <property type="match status" value="1"/>
</dbReference>
<proteinExistence type="inferred from homology"/>
<evidence type="ECO:0000256" key="8">
    <source>
        <dbReference type="SAM" id="SignalP"/>
    </source>
</evidence>
<dbReference type="InterPro" id="IPR038501">
    <property type="entry name" value="Spore_GerAC_C_sf"/>
</dbReference>
<keyword evidence="6" id="KW-0564">Palmitate</keyword>
<feature type="domain" description="Spore germination protein N-terminal" evidence="10">
    <location>
        <begin position="22"/>
        <end position="198"/>
    </location>
</feature>
<protein>
    <submittedName>
        <fullName evidence="11">Germination protein, Ger(X)C family</fullName>
    </submittedName>
</protein>
<sequence>MRRILALILILSCLPALTACYDALEVDDWAYVYTMGVDKGISNKLRITVQLPTMKSSGGGIEGGGQSSTGSENKDFVVISLDCPTFYTGVNMINSSLSRKINYSHSKYFVVSEDIAKEGMGNLMSAFVRDRQIRRTMHMIVVKGKTSDFIKEINPVLGTALSKTQEGMMNMEKVNGFFDDNDLGSFIDDIKSHKIQPVSVLAAINDFSNYKKEGQPTDEIKSAGDYYAGELPRNDGNKTEYLGTAIFNAGKMVGEFNGDETRALLMIKGEYETGSYVIHDPYNSKLLDTIIVSQQKKPDIKIDFKKEGKPDIEVKVFLEGEIQALQSTVNYESMEYKPILENKVEAFLKEQIDKSISKALALNSDVFGFGEKASMKFSTIQDWEEYKWLEKFKDSSVKTEVQFVIRRTGTLIKTNPTKDGKQ</sequence>
<evidence type="ECO:0000256" key="7">
    <source>
        <dbReference type="ARBA" id="ARBA00023288"/>
    </source>
</evidence>
<dbReference type="Proteomes" id="UP000014155">
    <property type="component" value="Unassembled WGS sequence"/>
</dbReference>
<dbReference type="GO" id="GO:0009847">
    <property type="term" value="P:spore germination"/>
    <property type="evidence" value="ECO:0007669"/>
    <property type="project" value="InterPro"/>
</dbReference>
<keyword evidence="12" id="KW-1185">Reference proteome</keyword>
<evidence type="ECO:0000313" key="11">
    <source>
        <dbReference type="EMBL" id="EMS73317.1"/>
    </source>
</evidence>
<keyword evidence="5" id="KW-0472">Membrane</keyword>
<dbReference type="EMBL" id="AORV01000021">
    <property type="protein sequence ID" value="EMS73317.1"/>
    <property type="molecule type" value="Genomic_DNA"/>
</dbReference>
<dbReference type="eggNOG" id="ENOG5033PW4">
    <property type="taxonomic scope" value="Bacteria"/>
</dbReference>
<dbReference type="Pfam" id="PF25198">
    <property type="entry name" value="Spore_GerAC_N"/>
    <property type="match status" value="1"/>
</dbReference>
<dbReference type="InterPro" id="IPR046953">
    <property type="entry name" value="Spore_GerAC-like_C"/>
</dbReference>
<accession>S0FN73</accession>
<dbReference type="STRING" id="1195236.CTER_0836"/>
<evidence type="ECO:0000256" key="3">
    <source>
        <dbReference type="ARBA" id="ARBA00022544"/>
    </source>
</evidence>
<dbReference type="InterPro" id="IPR008844">
    <property type="entry name" value="Spore_GerAC-like"/>
</dbReference>
<comment type="similarity">
    <text evidence="2">Belongs to the GerABKC lipoprotein family.</text>
</comment>
<evidence type="ECO:0000256" key="4">
    <source>
        <dbReference type="ARBA" id="ARBA00022729"/>
    </source>
</evidence>
<comment type="caution">
    <text evidence="11">The sequence shown here is derived from an EMBL/GenBank/DDBJ whole genome shotgun (WGS) entry which is preliminary data.</text>
</comment>
<keyword evidence="4 8" id="KW-0732">Signal</keyword>
<feature type="domain" description="Spore germination GerAC-like C-terminal" evidence="9">
    <location>
        <begin position="243"/>
        <end position="409"/>
    </location>
</feature>
<keyword evidence="3" id="KW-0309">Germination</keyword>
<dbReference type="NCBIfam" id="TIGR02887">
    <property type="entry name" value="spore_ger_x_C"/>
    <property type="match status" value="1"/>
</dbReference>
<name>S0FN73_RUMCE</name>
<evidence type="ECO:0000259" key="10">
    <source>
        <dbReference type="Pfam" id="PF25198"/>
    </source>
</evidence>
<reference evidence="11 12" key="1">
    <citation type="journal article" date="2013" name="Genome Announc.">
        <title>Draft Genome Sequence of the Cellulolytic, Mesophilic, Anaerobic Bacterium Clostridium termitidis Strain CT1112 (DSM 5398).</title>
        <authorList>
            <person name="Lal S."/>
            <person name="Ramachandran U."/>
            <person name="Zhang X."/>
            <person name="Munir R."/>
            <person name="Sparling R."/>
            <person name="Levin D.B."/>
        </authorList>
    </citation>
    <scope>NUCLEOTIDE SEQUENCE [LARGE SCALE GENOMIC DNA]</scope>
    <source>
        <strain evidence="11 12">CT1112</strain>
    </source>
</reference>
<organism evidence="11 12">
    <name type="scientific">Ruminiclostridium cellobioparum subsp. termitidis CT1112</name>
    <dbReference type="NCBI Taxonomy" id="1195236"/>
    <lineage>
        <taxon>Bacteria</taxon>
        <taxon>Bacillati</taxon>
        <taxon>Bacillota</taxon>
        <taxon>Clostridia</taxon>
        <taxon>Eubacteriales</taxon>
        <taxon>Oscillospiraceae</taxon>
        <taxon>Ruminiclostridium</taxon>
    </lineage>
</organism>
<comment type="subcellular location">
    <subcellularLocation>
        <location evidence="1">Membrane</location>
        <topology evidence="1">Lipid-anchor</topology>
    </subcellularLocation>
</comment>
<gene>
    <name evidence="11" type="ORF">CTER_0836</name>
</gene>